<dbReference type="InterPro" id="IPR011050">
    <property type="entry name" value="Pectin_lyase_fold/virulence"/>
</dbReference>
<dbReference type="Pfam" id="PF05860">
    <property type="entry name" value="TPS"/>
    <property type="match status" value="1"/>
</dbReference>
<feature type="region of interest" description="Disordered" evidence="1">
    <location>
        <begin position="1139"/>
        <end position="1158"/>
    </location>
</feature>
<evidence type="ECO:0000256" key="2">
    <source>
        <dbReference type="SAM" id="SignalP"/>
    </source>
</evidence>
<dbReference type="Gene3D" id="2.160.20.10">
    <property type="entry name" value="Single-stranded right-handed beta-helix, Pectin lyase-like"/>
    <property type="match status" value="4"/>
</dbReference>
<feature type="domain" description="Filamentous haemagglutinin FhaB/tRNA nuclease CdiA-like TPS" evidence="3">
    <location>
        <begin position="29"/>
        <end position="140"/>
    </location>
</feature>
<reference evidence="4" key="1">
    <citation type="journal article" date="2020" name="mSystems">
        <title>Genome- and Community-Level Interaction Insights into Carbon Utilization and Element Cycling Functions of Hydrothermarchaeota in Hydrothermal Sediment.</title>
        <authorList>
            <person name="Zhou Z."/>
            <person name="Liu Y."/>
            <person name="Xu W."/>
            <person name="Pan J."/>
            <person name="Luo Z.H."/>
            <person name="Li M."/>
        </authorList>
    </citation>
    <scope>NUCLEOTIDE SEQUENCE [LARGE SCALE GENOMIC DNA]</scope>
    <source>
        <strain evidence="4">SpSt-374</strain>
    </source>
</reference>
<name>A0A7C3ZYS3_9CYAN</name>
<dbReference type="SUPFAM" id="SSF51126">
    <property type="entry name" value="Pectin lyase-like"/>
    <property type="match status" value="3"/>
</dbReference>
<feature type="signal peptide" evidence="2">
    <location>
        <begin position="1"/>
        <end position="24"/>
    </location>
</feature>
<dbReference type="NCBIfam" id="TIGR01901">
    <property type="entry name" value="adhes_NPXG"/>
    <property type="match status" value="1"/>
</dbReference>
<dbReference type="InterPro" id="IPR008638">
    <property type="entry name" value="FhaB/CdiA-like_TPS"/>
</dbReference>
<organism evidence="4">
    <name type="scientific">Planktothricoides sp. SpSt-374</name>
    <dbReference type="NCBI Taxonomy" id="2282167"/>
    <lineage>
        <taxon>Bacteria</taxon>
        <taxon>Bacillati</taxon>
        <taxon>Cyanobacteriota</taxon>
        <taxon>Cyanophyceae</taxon>
        <taxon>Oscillatoriophycideae</taxon>
        <taxon>Oscillatoriales</taxon>
        <taxon>Oscillatoriaceae</taxon>
        <taxon>Planktothricoides</taxon>
    </lineage>
</organism>
<dbReference type="InterPro" id="IPR012334">
    <property type="entry name" value="Pectin_lyas_fold"/>
</dbReference>
<dbReference type="EMBL" id="DSPX01000160">
    <property type="protein sequence ID" value="HGG02047.1"/>
    <property type="molecule type" value="Genomic_DNA"/>
</dbReference>
<evidence type="ECO:0000259" key="3">
    <source>
        <dbReference type="SMART" id="SM00912"/>
    </source>
</evidence>
<comment type="caution">
    <text evidence="4">The sequence shown here is derived from an EMBL/GenBank/DDBJ whole genome shotgun (WGS) entry which is preliminary data.</text>
</comment>
<proteinExistence type="predicted"/>
<evidence type="ECO:0000256" key="1">
    <source>
        <dbReference type="SAM" id="MobiDB-lite"/>
    </source>
</evidence>
<gene>
    <name evidence="4" type="ORF">ENR15_15740</name>
</gene>
<accession>A0A7C3ZYS3</accession>
<protein>
    <submittedName>
        <fullName evidence="4">Filamentous hemagglutinin N-terminal domain-containing protein</fullName>
    </submittedName>
</protein>
<evidence type="ECO:0000313" key="4">
    <source>
        <dbReference type="EMBL" id="HGG02047.1"/>
    </source>
</evidence>
<feature type="compositionally biased region" description="Basic and acidic residues" evidence="1">
    <location>
        <begin position="1149"/>
        <end position="1158"/>
    </location>
</feature>
<sequence>MTNYIAPPIAALMAILTPASFALAQIIPDASLPVNSIVTQDGNNFQITGGTTAGANLFHSFQEFSLPTGGEVYFNNGAAIANIFSRITGNSISHIDGIIKTNASANLYLLNPNGIIFGANAQLNIGGSFLATTAQSVVFNDGTLFGIPTTDTAPLLTINVPTGLQYGTNAGGVGVEGATLAVPEGKNLGLFGGNVTVEGGILRALGGRLDLAGFAEPILAINLDANSEGVVRSGDIAVTGGARLEGRDITLAAGTISIGDNSLVRSAGGNSGTNAGVAGNISVLAGAGVTISDSTLESVSNSNNEHENGDFSDILITANAGAILLKGSQVNASNSGSGLAGDIIINATDRVEIADNTDVSSNGYFGRIFIGGFPDDAEVTNFFRPRSVLISGSRLTTNNAVATEAGDIIISAIDTVEIRSSSLAGKGRDGQILIGIDQFDDLTKDSIDELSELPIQLKNVIIDGSQITTDNVESQAPIDVPINSGLIAIVSQQAIDIRRANLVASSGRNGKAGGIVLGSVGRINISSNSRLLSDATPGAVGEGGNIILEGNSVIISDNSVLSARSANAFRGGDVQLETGDLAISGGSQILTTAESTGLAGRILINATGDVTISGAFNLQEQQQVVADTFREVGLEEARLSQQVEQIFDNNNLAPLFSSPEQFNSSREQVINGFIDSGLTTEQAVTAVDFLADRIRAQTALLAQSISPTGTGSGDITINARSLAITNGAVLETSTAGIGNAGNVTINAQDEVNLSDRVSIFSLVKSGSTGNGGTIEITARQLQLADGSTLEAETLGAGNAGTVLIDVSGLVSLNRSLILNTVNREATGNGGLIFVKASEVQLRDGSALDAGTFGVGNAGEVRLQVANSVFLGNESFIFSDVATEAASGNGGNITIEAAAVQLTDRSGLQTSTSGGGRAGNISVNAENIISTRHNSRITSSANSLFGTAGEIQLQAGAIRLEEQAKIEANTASGNGGNINLKITDLLQIGQNSVISTNAGTENAPGNGGNIGINSRFLVGNDNGDITANAYEGSGGVIKIDSLGIFGLENRQQLTPNSDITAFSQENPQLSGDITINSPEINTSGLVDLPKNFLDVTGLVDRDLCRIADRGSSFIITGRGGLPPNPAETLNSNTVAVEWANISPSSGSGNDTKESHLPQNRASRDIIVEAQGWTVDKDGIVILTATAETATPNSGFTHPTCH</sequence>
<dbReference type="SMART" id="SM00912">
    <property type="entry name" value="Haemagg_act"/>
    <property type="match status" value="1"/>
</dbReference>
<keyword evidence="2" id="KW-0732">Signal</keyword>
<feature type="chain" id="PRO_5027947078" evidence="2">
    <location>
        <begin position="25"/>
        <end position="1200"/>
    </location>
</feature>
<dbReference type="AlphaFoldDB" id="A0A7C3ZYS3"/>